<dbReference type="RefSeq" id="WP_146953906.1">
    <property type="nucleotide sequence ID" value="NZ_BAABBJ010000002.1"/>
</dbReference>
<evidence type="ECO:0000313" key="8">
    <source>
        <dbReference type="Proteomes" id="UP000321798"/>
    </source>
</evidence>
<dbReference type="NCBIfam" id="NF008726">
    <property type="entry name" value="PRK11728.1"/>
    <property type="match status" value="1"/>
</dbReference>
<keyword evidence="2" id="KW-0285">Flavoprotein</keyword>
<reference evidence="7 8" key="1">
    <citation type="submission" date="2019-07" db="EMBL/GenBank/DDBJ databases">
        <title>Whole genome shotgun sequence of Cellulomonas soli NBRC 109434.</title>
        <authorList>
            <person name="Hosoyama A."/>
            <person name="Uohara A."/>
            <person name="Ohji S."/>
            <person name="Ichikawa N."/>
        </authorList>
    </citation>
    <scope>NUCLEOTIDE SEQUENCE [LARGE SCALE GENOMIC DNA]</scope>
    <source>
        <strain evidence="7 8">NBRC 109434</strain>
    </source>
</reference>
<dbReference type="InterPro" id="IPR036188">
    <property type="entry name" value="FAD/NAD-bd_sf"/>
</dbReference>
<dbReference type="GO" id="GO:0047545">
    <property type="term" value="F:(S)-2-hydroxyglutarate dehydrogenase activity"/>
    <property type="evidence" value="ECO:0007669"/>
    <property type="project" value="TreeGrafter"/>
</dbReference>
<keyword evidence="4" id="KW-0560">Oxidoreductase</keyword>
<name>A0A512PG11_9CELL</name>
<dbReference type="InterPro" id="IPR006076">
    <property type="entry name" value="FAD-dep_OxRdtase"/>
</dbReference>
<comment type="caution">
    <text evidence="7">The sequence shown here is derived from an EMBL/GenBank/DDBJ whole genome shotgun (WGS) entry which is preliminary data.</text>
</comment>
<dbReference type="Pfam" id="PF01266">
    <property type="entry name" value="DAO"/>
    <property type="match status" value="1"/>
</dbReference>
<protein>
    <submittedName>
        <fullName evidence="7">Hydroxyglutarate oxidase</fullName>
    </submittedName>
</protein>
<dbReference type="Gene3D" id="3.30.9.10">
    <property type="entry name" value="D-Amino Acid Oxidase, subunit A, domain 2"/>
    <property type="match status" value="1"/>
</dbReference>
<evidence type="ECO:0000259" key="6">
    <source>
        <dbReference type="Pfam" id="PF01266"/>
    </source>
</evidence>
<comment type="cofactor">
    <cofactor evidence="1">
        <name>FAD</name>
        <dbReference type="ChEBI" id="CHEBI:57692"/>
    </cofactor>
</comment>
<dbReference type="SUPFAM" id="SSF51905">
    <property type="entry name" value="FAD/NAD(P)-binding domain"/>
    <property type="match status" value="1"/>
</dbReference>
<organism evidence="7 8">
    <name type="scientific">Cellulomonas soli</name>
    <dbReference type="NCBI Taxonomy" id="931535"/>
    <lineage>
        <taxon>Bacteria</taxon>
        <taxon>Bacillati</taxon>
        <taxon>Actinomycetota</taxon>
        <taxon>Actinomycetes</taxon>
        <taxon>Micrococcales</taxon>
        <taxon>Cellulomonadaceae</taxon>
        <taxon>Cellulomonas</taxon>
    </lineage>
</organism>
<dbReference type="PANTHER" id="PTHR43104:SF2">
    <property type="entry name" value="L-2-HYDROXYGLUTARATE DEHYDROGENASE, MITOCHONDRIAL"/>
    <property type="match status" value="1"/>
</dbReference>
<gene>
    <name evidence="7" type="ORF">CSO01_28530</name>
</gene>
<dbReference type="PANTHER" id="PTHR43104">
    <property type="entry name" value="L-2-HYDROXYGLUTARATE DEHYDROGENASE, MITOCHONDRIAL"/>
    <property type="match status" value="1"/>
</dbReference>
<dbReference type="AlphaFoldDB" id="A0A512PG11"/>
<keyword evidence="3" id="KW-0274">FAD</keyword>
<dbReference type="Proteomes" id="UP000321798">
    <property type="component" value="Unassembled WGS sequence"/>
</dbReference>
<dbReference type="OrthoDB" id="9801699at2"/>
<comment type="similarity">
    <text evidence="5">Belongs to the L2HGDH family.</text>
</comment>
<dbReference type="EMBL" id="BKAL01000010">
    <property type="protein sequence ID" value="GEP70138.1"/>
    <property type="molecule type" value="Genomic_DNA"/>
</dbReference>
<evidence type="ECO:0000256" key="5">
    <source>
        <dbReference type="ARBA" id="ARBA00037941"/>
    </source>
</evidence>
<dbReference type="GO" id="GO:0005737">
    <property type="term" value="C:cytoplasm"/>
    <property type="evidence" value="ECO:0007669"/>
    <property type="project" value="TreeGrafter"/>
</dbReference>
<evidence type="ECO:0000256" key="2">
    <source>
        <dbReference type="ARBA" id="ARBA00022630"/>
    </source>
</evidence>
<proteinExistence type="inferred from homology"/>
<accession>A0A512PG11</accession>
<dbReference type="Gene3D" id="3.50.50.60">
    <property type="entry name" value="FAD/NAD(P)-binding domain"/>
    <property type="match status" value="1"/>
</dbReference>
<dbReference type="PRINTS" id="PR00411">
    <property type="entry name" value="PNDRDTASEI"/>
</dbReference>
<evidence type="ECO:0000256" key="4">
    <source>
        <dbReference type="ARBA" id="ARBA00023002"/>
    </source>
</evidence>
<keyword evidence="8" id="KW-1185">Reference proteome</keyword>
<evidence type="ECO:0000256" key="1">
    <source>
        <dbReference type="ARBA" id="ARBA00001974"/>
    </source>
</evidence>
<sequence>MARVVVVGAGIVGLAVAARLADDGHEVTVLEKEPAVARHQTGRNSGVIHSGLYYAPGSLKARMATAGAASMKAYAQRRGVPVRTCGKLVVASDDTQLPGLHRLAERALANDVEAALLTPEQAREHEPHIASVGALWVTQTGVVDYPGVCAALAEDVVAHGGGLLTDTQVVSAAERTDGLHVQVRTGGREHELTADLLVACAGLQADRVARACGIEPAARIVPFRGEYATVREPAASLVRGLVYPVPDPRFPFLGVHLTRGVDGHVHAGPNAVLALAREGYTWGQISPRDVLDTFSWPGLWRMGVHHLGSGASEVARSASRQLFARSVARFLPELRTEDLVPAPAGVRAQALARDGKLVDDFLVQRSGRQVHVLNAPSPAATAALEIAAHVVDELPQP</sequence>
<feature type="domain" description="FAD dependent oxidoreductase" evidence="6">
    <location>
        <begin position="3"/>
        <end position="392"/>
    </location>
</feature>
<evidence type="ECO:0000313" key="7">
    <source>
        <dbReference type="EMBL" id="GEP70138.1"/>
    </source>
</evidence>
<evidence type="ECO:0000256" key="3">
    <source>
        <dbReference type="ARBA" id="ARBA00022827"/>
    </source>
</evidence>